<reference evidence="2 3" key="1">
    <citation type="submission" date="2023-07" db="EMBL/GenBank/DDBJ databases">
        <title>Novel species of Thermanaerothrix with wide hydrolytic capabilities.</title>
        <authorList>
            <person name="Zayulina K.S."/>
            <person name="Podosokorskaya O.A."/>
            <person name="Elcheninov A.G."/>
        </authorList>
    </citation>
    <scope>NUCLEOTIDE SEQUENCE [LARGE SCALE GENOMIC DNA]</scope>
    <source>
        <strain evidence="2 3">4228-RoL</strain>
    </source>
</reference>
<keyword evidence="1" id="KW-0732">Signal</keyword>
<gene>
    <name evidence="2" type="ORF">QYE77_07725</name>
</gene>
<name>A0ABU3NMS7_9CHLR</name>
<dbReference type="EMBL" id="JAUHMF010000001">
    <property type="protein sequence ID" value="MDT8898156.1"/>
    <property type="molecule type" value="Genomic_DNA"/>
</dbReference>
<sequence>MSVLVFVILACNASANIAPTATETPALVETSTATLEVIPSPTPAVTEVATASPSPASGTLVTVGRLTLEIPAGIASGASGSEVAPLTHDDVPFWEKTPGHWMISLDETYILQGKFHSPQIYLYPALEYATLVPGAFESMHRLRNLLSGVVPLSPDQLPTVPFFNAGQVFASNIHLISFQNGSGIRFVTEYAQYPAPVNNHELFYHFQGFTNDGNTYVVAIFPLTAPHLAESSDMNAPIPEGGIAYPDLNDPNPDFQSYYAAVTDMLNNTPPEAFTPTLYQLDAVIQSLWVAP</sequence>
<feature type="chain" id="PRO_5045450725" evidence="1">
    <location>
        <begin position="18"/>
        <end position="292"/>
    </location>
</feature>
<protein>
    <submittedName>
        <fullName evidence="2">Uncharacterized protein</fullName>
    </submittedName>
</protein>
<comment type="caution">
    <text evidence="2">The sequence shown here is derived from an EMBL/GenBank/DDBJ whole genome shotgun (WGS) entry which is preliminary data.</text>
</comment>
<organism evidence="2 3">
    <name type="scientific">Thermanaerothrix solaris</name>
    <dbReference type="NCBI Taxonomy" id="3058434"/>
    <lineage>
        <taxon>Bacteria</taxon>
        <taxon>Bacillati</taxon>
        <taxon>Chloroflexota</taxon>
        <taxon>Anaerolineae</taxon>
        <taxon>Anaerolineales</taxon>
        <taxon>Anaerolineaceae</taxon>
        <taxon>Thermanaerothrix</taxon>
    </lineage>
</organism>
<keyword evidence="3" id="KW-1185">Reference proteome</keyword>
<evidence type="ECO:0000256" key="1">
    <source>
        <dbReference type="SAM" id="SignalP"/>
    </source>
</evidence>
<proteinExistence type="predicted"/>
<evidence type="ECO:0000313" key="3">
    <source>
        <dbReference type="Proteomes" id="UP001254165"/>
    </source>
</evidence>
<accession>A0ABU3NMS7</accession>
<dbReference type="RefSeq" id="WP_315624801.1">
    <property type="nucleotide sequence ID" value="NZ_JAUHMF010000001.1"/>
</dbReference>
<feature type="signal peptide" evidence="1">
    <location>
        <begin position="1"/>
        <end position="17"/>
    </location>
</feature>
<evidence type="ECO:0000313" key="2">
    <source>
        <dbReference type="EMBL" id="MDT8898156.1"/>
    </source>
</evidence>
<dbReference type="Proteomes" id="UP001254165">
    <property type="component" value="Unassembled WGS sequence"/>
</dbReference>